<dbReference type="Gene3D" id="2.60.40.420">
    <property type="entry name" value="Cupredoxins - blue copper proteins"/>
    <property type="match status" value="1"/>
</dbReference>
<dbReference type="InterPro" id="IPR039391">
    <property type="entry name" value="Phytocyanin-like"/>
</dbReference>
<dbReference type="InterPro" id="IPR003245">
    <property type="entry name" value="Phytocyanin_dom"/>
</dbReference>
<dbReference type="PROSITE" id="PS51485">
    <property type="entry name" value="PHYTOCYANIN"/>
    <property type="match status" value="1"/>
</dbReference>
<evidence type="ECO:0000313" key="5">
    <source>
        <dbReference type="Proteomes" id="UP000541444"/>
    </source>
</evidence>
<protein>
    <recommendedName>
        <fullName evidence="3">Phytocyanin domain-containing protein</fullName>
    </recommendedName>
</protein>
<feature type="domain" description="Phytocyanin" evidence="3">
    <location>
        <begin position="26"/>
        <end position="143"/>
    </location>
</feature>
<keyword evidence="5" id="KW-1185">Reference proteome</keyword>
<comment type="caution">
    <text evidence="4">The sequence shown here is derived from an EMBL/GenBank/DDBJ whole genome shotgun (WGS) entry which is preliminary data.</text>
</comment>
<organism evidence="4 5">
    <name type="scientific">Kingdonia uniflora</name>
    <dbReference type="NCBI Taxonomy" id="39325"/>
    <lineage>
        <taxon>Eukaryota</taxon>
        <taxon>Viridiplantae</taxon>
        <taxon>Streptophyta</taxon>
        <taxon>Embryophyta</taxon>
        <taxon>Tracheophyta</taxon>
        <taxon>Spermatophyta</taxon>
        <taxon>Magnoliopsida</taxon>
        <taxon>Ranunculales</taxon>
        <taxon>Circaeasteraceae</taxon>
        <taxon>Kingdonia</taxon>
    </lineage>
</organism>
<evidence type="ECO:0000256" key="2">
    <source>
        <dbReference type="SAM" id="SignalP"/>
    </source>
</evidence>
<keyword evidence="2" id="KW-0732">Signal</keyword>
<dbReference type="PANTHER" id="PTHR33021">
    <property type="entry name" value="BLUE COPPER PROTEIN"/>
    <property type="match status" value="1"/>
</dbReference>
<dbReference type="FunFam" id="2.60.40.420:FF:000048">
    <property type="entry name" value="Early nodulin-like protein 18"/>
    <property type="match status" value="1"/>
</dbReference>
<evidence type="ECO:0000256" key="1">
    <source>
        <dbReference type="SAM" id="MobiDB-lite"/>
    </source>
</evidence>
<evidence type="ECO:0000259" key="3">
    <source>
        <dbReference type="PROSITE" id="PS51485"/>
    </source>
</evidence>
<dbReference type="GO" id="GO:0005886">
    <property type="term" value="C:plasma membrane"/>
    <property type="evidence" value="ECO:0007669"/>
    <property type="project" value="TreeGrafter"/>
</dbReference>
<feature type="compositionally biased region" description="Pro residues" evidence="1">
    <location>
        <begin position="151"/>
        <end position="172"/>
    </location>
</feature>
<dbReference type="OrthoDB" id="688954at2759"/>
<accession>A0A7J7PA66</accession>
<gene>
    <name evidence="4" type="ORF">GIB67_000172</name>
</gene>
<reference evidence="4 5" key="1">
    <citation type="journal article" date="2020" name="IScience">
        <title>Genome Sequencing of the Endangered Kingdonia uniflora (Circaeasteraceae, Ranunculales) Reveals Potential Mechanisms of Evolutionary Specialization.</title>
        <authorList>
            <person name="Sun Y."/>
            <person name="Deng T."/>
            <person name="Zhang A."/>
            <person name="Moore M.J."/>
            <person name="Landis J.B."/>
            <person name="Lin N."/>
            <person name="Zhang H."/>
            <person name="Zhang X."/>
            <person name="Huang J."/>
            <person name="Zhang X."/>
            <person name="Sun H."/>
            <person name="Wang H."/>
        </authorList>
    </citation>
    <scope>NUCLEOTIDE SEQUENCE [LARGE SCALE GENOMIC DNA]</scope>
    <source>
        <strain evidence="4">TB1705</strain>
        <tissue evidence="4">Leaf</tissue>
    </source>
</reference>
<name>A0A7J7PA66_9MAGN</name>
<dbReference type="AlphaFoldDB" id="A0A7J7PA66"/>
<dbReference type="GO" id="GO:0009055">
    <property type="term" value="F:electron transfer activity"/>
    <property type="evidence" value="ECO:0007669"/>
    <property type="project" value="InterPro"/>
</dbReference>
<feature type="signal peptide" evidence="2">
    <location>
        <begin position="1"/>
        <end position="24"/>
    </location>
</feature>
<dbReference type="PANTHER" id="PTHR33021:SF213">
    <property type="entry name" value="OS12G0454600 PROTEIN"/>
    <property type="match status" value="1"/>
</dbReference>
<feature type="region of interest" description="Disordered" evidence="1">
    <location>
        <begin position="146"/>
        <end position="184"/>
    </location>
</feature>
<dbReference type="SUPFAM" id="SSF49503">
    <property type="entry name" value="Cupredoxins"/>
    <property type="match status" value="1"/>
</dbReference>
<dbReference type="Proteomes" id="UP000541444">
    <property type="component" value="Unassembled WGS sequence"/>
</dbReference>
<proteinExistence type="predicted"/>
<feature type="chain" id="PRO_5029821286" description="Phytocyanin domain-containing protein" evidence="2">
    <location>
        <begin position="25"/>
        <end position="206"/>
    </location>
</feature>
<evidence type="ECO:0000313" key="4">
    <source>
        <dbReference type="EMBL" id="KAF6176078.1"/>
    </source>
</evidence>
<sequence length="206" mass="21910">MAPPTPISAISPLLLLFFTSWASAYTNHTVGGPSGWFFNSTTKSPSADFTKWASAQSSFNLGDYLIFNTNSNQSVIQTYNATTYKLCNADDDASNGDIFIYDNSTANGSLTFAVPLTKEGPNYFFDDGVECEKGMAFQISVKHGKGLPPNLNQPPPPAYVESPPPLDPPPYLVPDSQDASPAGNGVGGANMGLVVFGLVLVSRLMV</sequence>
<dbReference type="Pfam" id="PF02298">
    <property type="entry name" value="Cu_bind_like"/>
    <property type="match status" value="1"/>
</dbReference>
<dbReference type="InterPro" id="IPR008972">
    <property type="entry name" value="Cupredoxin"/>
</dbReference>
<dbReference type="EMBL" id="JACGCM010000121">
    <property type="protein sequence ID" value="KAF6176078.1"/>
    <property type="molecule type" value="Genomic_DNA"/>
</dbReference>